<evidence type="ECO:0000256" key="2">
    <source>
        <dbReference type="ARBA" id="ARBA00022679"/>
    </source>
</evidence>
<feature type="domain" description="Stealth protein CR1 conserved region 1" evidence="5">
    <location>
        <begin position="130"/>
        <end position="153"/>
    </location>
</feature>
<keyword evidence="2" id="KW-0808">Transferase</keyword>
<keyword evidence="8" id="KW-1185">Reference proteome</keyword>
<evidence type="ECO:0000259" key="5">
    <source>
        <dbReference type="Pfam" id="PF17101"/>
    </source>
</evidence>
<dbReference type="GO" id="GO:0003976">
    <property type="term" value="F:UDP-N-acetylglucosamine-lysosomal-enzyme N-acetylglucosaminephosphotransferase activity"/>
    <property type="evidence" value="ECO:0007669"/>
    <property type="project" value="TreeGrafter"/>
</dbReference>
<evidence type="ECO:0000259" key="6">
    <source>
        <dbReference type="Pfam" id="PF17102"/>
    </source>
</evidence>
<protein>
    <recommendedName>
        <fullName evidence="9">Stealth protein CR3 conserved region 3 domain-containing protein</fullName>
    </recommendedName>
</protein>
<gene>
    <name evidence="7" type="ORF">OBBRIDRAFT_792651</name>
</gene>
<feature type="domain" description="Stealth protein CR2 conserved region 2" evidence="4">
    <location>
        <begin position="227"/>
        <end position="309"/>
    </location>
</feature>
<dbReference type="InterPro" id="IPR031358">
    <property type="entry name" value="Stealth_CR1"/>
</dbReference>
<dbReference type="GO" id="GO:0046835">
    <property type="term" value="P:carbohydrate phosphorylation"/>
    <property type="evidence" value="ECO:0007669"/>
    <property type="project" value="TreeGrafter"/>
</dbReference>
<dbReference type="AlphaFoldDB" id="A0A8E2DL36"/>
<dbReference type="Pfam" id="PF11380">
    <property type="entry name" value="Stealth_CR2"/>
    <property type="match status" value="1"/>
</dbReference>
<dbReference type="EMBL" id="KV722391">
    <property type="protein sequence ID" value="OCH91137.1"/>
    <property type="molecule type" value="Genomic_DNA"/>
</dbReference>
<keyword evidence="3" id="KW-1133">Transmembrane helix</keyword>
<name>A0A8E2DL36_9APHY</name>
<dbReference type="GO" id="GO:0005794">
    <property type="term" value="C:Golgi apparatus"/>
    <property type="evidence" value="ECO:0007669"/>
    <property type="project" value="TreeGrafter"/>
</dbReference>
<dbReference type="Pfam" id="PF17102">
    <property type="entry name" value="Stealth_CR3"/>
    <property type="match status" value="1"/>
</dbReference>
<dbReference type="OrthoDB" id="263283at2759"/>
<sequence length="711" mass="80564">MSPSVAPADAIYIQLADYSDHLPSHLNSPLSLRHSIPRTFSRRRAAVLALSAVSLLSLFAFFRRSLRDVESAQYPFILDPSVDLQSYLPLRIPDPKPARSPSLLPAHTLPPTCIDAYFASGDPCYDPDIPKMDVVWTWVNGSDSLLQQAKERAQEELTAADDPYRPQQSNYQARMYRDHDELRHSMRSVLANFRPHARRFRLLAADFPVPDDMPVINLSVATDWRLGQVPQWLDLAKHTARGWRDGQVLLEVDHHSQFFNPYIGTGFNSYAIESQIHRLEGLSENFVYMNDDFFMANSLSPISFYTSAYGMVLRMQSNLMVSSERPTAKTQGEWRSMGESNYLLSARFGLRHRPYVVHEAKAASHSLLHEIAQMWPAAHAATAGHPFRETMAGAGDVNAMFLLNHFIVERAREALLWTWAVARVGELDDRWDAQTGARAWRELGGSPEEDEMLAVAGRRRTLERERVARTLARSGHPDTSKTAYLFSSLDGYPYSSLGSRGKERWPMFDPDNKLDVMPRCKIKYTECFAHILIPTESDGSMRASEVFKHIAFRRPQCGDCVITALVNNSGELGLSAFLPPPERVLPSLAGKVPETSPDEVVAHLSIADDWQNADFALRDVMRDAGVTDVRGWALRLMQRYRYVIGDTPSMFERLMSSRQTMALLQRVDRNKDVALLCLNDDIESGESQIATYLYDWLEKRWGQPAAWERLS</sequence>
<dbReference type="InterPro" id="IPR031357">
    <property type="entry name" value="Stealth_CR3"/>
</dbReference>
<proteinExistence type="inferred from homology"/>
<dbReference type="InterPro" id="IPR021520">
    <property type="entry name" value="Stealth_CR2"/>
</dbReference>
<reference evidence="7 8" key="1">
    <citation type="submission" date="2016-07" db="EMBL/GenBank/DDBJ databases">
        <title>Draft genome of the white-rot fungus Obba rivulosa 3A-2.</title>
        <authorList>
            <consortium name="DOE Joint Genome Institute"/>
            <person name="Miettinen O."/>
            <person name="Riley R."/>
            <person name="Acob R."/>
            <person name="Barry K."/>
            <person name="Cullen D."/>
            <person name="De Vries R."/>
            <person name="Hainaut M."/>
            <person name="Hatakka A."/>
            <person name="Henrissat B."/>
            <person name="Hilden K."/>
            <person name="Kuo R."/>
            <person name="Labutti K."/>
            <person name="Lipzen A."/>
            <person name="Makela M.R."/>
            <person name="Sandor L."/>
            <person name="Spatafora J.W."/>
            <person name="Grigoriev I.V."/>
            <person name="Hibbett D.S."/>
        </authorList>
    </citation>
    <scope>NUCLEOTIDE SEQUENCE [LARGE SCALE GENOMIC DNA]</scope>
    <source>
        <strain evidence="7 8">3A-2</strain>
    </source>
</reference>
<dbReference type="Pfam" id="PF17101">
    <property type="entry name" value="Stealth_CR1"/>
    <property type="match status" value="1"/>
</dbReference>
<keyword evidence="3" id="KW-0812">Transmembrane</keyword>
<evidence type="ECO:0000256" key="1">
    <source>
        <dbReference type="ARBA" id="ARBA00007583"/>
    </source>
</evidence>
<organism evidence="7 8">
    <name type="scientific">Obba rivulosa</name>
    <dbReference type="NCBI Taxonomy" id="1052685"/>
    <lineage>
        <taxon>Eukaryota</taxon>
        <taxon>Fungi</taxon>
        <taxon>Dikarya</taxon>
        <taxon>Basidiomycota</taxon>
        <taxon>Agaricomycotina</taxon>
        <taxon>Agaricomycetes</taxon>
        <taxon>Polyporales</taxon>
        <taxon>Gelatoporiaceae</taxon>
        <taxon>Obba</taxon>
    </lineage>
</organism>
<evidence type="ECO:0000256" key="3">
    <source>
        <dbReference type="SAM" id="Phobius"/>
    </source>
</evidence>
<evidence type="ECO:0000313" key="8">
    <source>
        <dbReference type="Proteomes" id="UP000250043"/>
    </source>
</evidence>
<dbReference type="PANTHER" id="PTHR24045:SF0">
    <property type="entry name" value="N-ACETYLGLUCOSAMINE-1-PHOSPHOTRANSFERASE SUBUNITS ALPHA_BETA"/>
    <property type="match status" value="1"/>
</dbReference>
<keyword evidence="3" id="KW-0472">Membrane</keyword>
<feature type="transmembrane region" description="Helical" evidence="3">
    <location>
        <begin position="45"/>
        <end position="62"/>
    </location>
</feature>
<evidence type="ECO:0000313" key="7">
    <source>
        <dbReference type="EMBL" id="OCH91137.1"/>
    </source>
</evidence>
<comment type="similarity">
    <text evidence="1">Belongs to the stealth family.</text>
</comment>
<accession>A0A8E2DL36</accession>
<feature type="domain" description="Stealth protein CR3 conserved region 3" evidence="6">
    <location>
        <begin position="358"/>
        <end position="409"/>
    </location>
</feature>
<dbReference type="PANTHER" id="PTHR24045">
    <property type="match status" value="1"/>
</dbReference>
<evidence type="ECO:0008006" key="9">
    <source>
        <dbReference type="Google" id="ProtNLM"/>
    </source>
</evidence>
<dbReference type="Proteomes" id="UP000250043">
    <property type="component" value="Unassembled WGS sequence"/>
</dbReference>
<evidence type="ECO:0000259" key="4">
    <source>
        <dbReference type="Pfam" id="PF11380"/>
    </source>
</evidence>
<dbReference type="InterPro" id="IPR047141">
    <property type="entry name" value="Stealth"/>
</dbReference>